<gene>
    <name evidence="3" type="ORF">PG986_012629</name>
</gene>
<sequence length="224" mass="25775">MDHTYGDEFQRPSGKRPLTAFQVTEDIEPPKKRPSYGERLALRVREWLDLIPGSSATGPAGRRETTTGRGGFQGNGDTPLFSVDTEYEPHQRRAGWAPGPQVDDAIFSIAANQYTAELLVSYLASDKDGDDCYYTRRVASFLLSDPDHFIKFRRYVKNIVDWGKGHRLRQILAALDYLVELERKEDEAKTKEEDKATTEKEEAMTRKEKETMANRYNLRPRRRK</sequence>
<organism evidence="3 4">
    <name type="scientific">Apiospora aurea</name>
    <dbReference type="NCBI Taxonomy" id="335848"/>
    <lineage>
        <taxon>Eukaryota</taxon>
        <taxon>Fungi</taxon>
        <taxon>Dikarya</taxon>
        <taxon>Ascomycota</taxon>
        <taxon>Pezizomycotina</taxon>
        <taxon>Sordariomycetes</taxon>
        <taxon>Xylariomycetidae</taxon>
        <taxon>Amphisphaeriales</taxon>
        <taxon>Apiosporaceae</taxon>
        <taxon>Apiospora</taxon>
    </lineage>
</organism>
<comment type="caution">
    <text evidence="3">The sequence shown here is derived from an EMBL/GenBank/DDBJ whole genome shotgun (WGS) entry which is preliminary data.</text>
</comment>
<dbReference type="Proteomes" id="UP001391051">
    <property type="component" value="Unassembled WGS sequence"/>
</dbReference>
<dbReference type="Pfam" id="PF25545">
    <property type="entry name" value="DUF7924"/>
    <property type="match status" value="1"/>
</dbReference>
<reference evidence="3 4" key="1">
    <citation type="submission" date="2023-01" db="EMBL/GenBank/DDBJ databases">
        <title>Analysis of 21 Apiospora genomes using comparative genomics revels a genus with tremendous synthesis potential of carbohydrate active enzymes and secondary metabolites.</title>
        <authorList>
            <person name="Sorensen T."/>
        </authorList>
    </citation>
    <scope>NUCLEOTIDE SEQUENCE [LARGE SCALE GENOMIC DNA]</scope>
    <source>
        <strain evidence="3 4">CBS 24483</strain>
    </source>
</reference>
<feature type="region of interest" description="Disordered" evidence="1">
    <location>
        <begin position="185"/>
        <end position="224"/>
    </location>
</feature>
<feature type="compositionally biased region" description="Basic and acidic residues" evidence="1">
    <location>
        <begin position="1"/>
        <end position="10"/>
    </location>
</feature>
<feature type="compositionally biased region" description="Basic and acidic residues" evidence="1">
    <location>
        <begin position="185"/>
        <end position="212"/>
    </location>
</feature>
<evidence type="ECO:0000256" key="1">
    <source>
        <dbReference type="SAM" id="MobiDB-lite"/>
    </source>
</evidence>
<evidence type="ECO:0000313" key="4">
    <source>
        <dbReference type="Proteomes" id="UP001391051"/>
    </source>
</evidence>
<accession>A0ABR1Q0I6</accession>
<keyword evidence="4" id="KW-1185">Reference proteome</keyword>
<name>A0ABR1Q0I6_9PEZI</name>
<protein>
    <recommendedName>
        <fullName evidence="2">DUF7924 domain-containing protein</fullName>
    </recommendedName>
</protein>
<dbReference type="PANTHER" id="PTHR42470">
    <property type="entry name" value="VAST DOMAIN-CONTAINING PROTEIN"/>
    <property type="match status" value="1"/>
</dbReference>
<dbReference type="EMBL" id="JAQQWE010000008">
    <property type="protein sequence ID" value="KAK7943516.1"/>
    <property type="molecule type" value="Genomic_DNA"/>
</dbReference>
<proteinExistence type="predicted"/>
<evidence type="ECO:0000313" key="3">
    <source>
        <dbReference type="EMBL" id="KAK7943516.1"/>
    </source>
</evidence>
<feature type="domain" description="DUF7924" evidence="2">
    <location>
        <begin position="106"/>
        <end position="175"/>
    </location>
</feature>
<evidence type="ECO:0000259" key="2">
    <source>
        <dbReference type="Pfam" id="PF25545"/>
    </source>
</evidence>
<dbReference type="RefSeq" id="XP_066695547.1">
    <property type="nucleotide sequence ID" value="XM_066848851.1"/>
</dbReference>
<dbReference type="GeneID" id="92081913"/>
<feature type="region of interest" description="Disordered" evidence="1">
    <location>
        <begin position="1"/>
        <end position="34"/>
    </location>
</feature>
<dbReference type="PANTHER" id="PTHR42470:SF1">
    <property type="entry name" value="VAST DOMAIN-CONTAINING PROTEIN"/>
    <property type="match status" value="1"/>
</dbReference>
<feature type="region of interest" description="Disordered" evidence="1">
    <location>
        <begin position="53"/>
        <end position="78"/>
    </location>
</feature>
<dbReference type="InterPro" id="IPR057684">
    <property type="entry name" value="DUF7924"/>
</dbReference>